<dbReference type="Pfam" id="PF02080">
    <property type="entry name" value="TrkA_C"/>
    <property type="match status" value="1"/>
</dbReference>
<proteinExistence type="predicted"/>
<dbReference type="SUPFAM" id="SSF51735">
    <property type="entry name" value="NAD(P)-binding Rossmann-fold domains"/>
    <property type="match status" value="1"/>
</dbReference>
<dbReference type="PRINTS" id="PR00335">
    <property type="entry name" value="KUPTAKETRKA"/>
</dbReference>
<dbReference type="SUPFAM" id="SSF51206">
    <property type="entry name" value="cAMP-binding domain-like"/>
    <property type="match status" value="1"/>
</dbReference>
<keyword evidence="4" id="KW-0630">Potassium</keyword>
<dbReference type="InterPro" id="IPR000595">
    <property type="entry name" value="cNMP-bd_dom"/>
</dbReference>
<dbReference type="SMART" id="SM00100">
    <property type="entry name" value="cNMP"/>
    <property type="match status" value="1"/>
</dbReference>
<dbReference type="InterPro" id="IPR036291">
    <property type="entry name" value="NAD(P)-bd_dom_sf"/>
</dbReference>
<dbReference type="InterPro" id="IPR036721">
    <property type="entry name" value="RCK_C_sf"/>
</dbReference>
<dbReference type="PROSITE" id="PS51201">
    <property type="entry name" value="RCK_N"/>
    <property type="match status" value="1"/>
</dbReference>
<keyword evidence="5" id="KW-0520">NAD</keyword>
<dbReference type="Gene3D" id="3.40.50.720">
    <property type="entry name" value="NAD(P)-binding Rossmann-like Domain"/>
    <property type="match status" value="1"/>
</dbReference>
<evidence type="ECO:0000256" key="2">
    <source>
        <dbReference type="ARBA" id="ARBA00022448"/>
    </source>
</evidence>
<dbReference type="RefSeq" id="WP_120543216.1">
    <property type="nucleotide sequence ID" value="NZ_RAVZ01000195.1"/>
</dbReference>
<keyword evidence="6" id="KW-0406">Ion transport</keyword>
<evidence type="ECO:0000256" key="5">
    <source>
        <dbReference type="ARBA" id="ARBA00023027"/>
    </source>
</evidence>
<dbReference type="Gene3D" id="3.30.70.1450">
    <property type="entry name" value="Regulator of K+ conductance, C-terminal domain"/>
    <property type="match status" value="1"/>
</dbReference>
<dbReference type="CDD" id="cd00038">
    <property type="entry name" value="CAP_ED"/>
    <property type="match status" value="1"/>
</dbReference>
<evidence type="ECO:0000256" key="4">
    <source>
        <dbReference type="ARBA" id="ARBA00022958"/>
    </source>
</evidence>
<dbReference type="InterPro" id="IPR006037">
    <property type="entry name" value="RCK_C"/>
</dbReference>
<dbReference type="InterPro" id="IPR050721">
    <property type="entry name" value="Trk_Ktr_HKT_K-transport"/>
</dbReference>
<dbReference type="AlphaFoldDB" id="A0A3A8IRH7"/>
<sequence length="377" mass="39847">MKIVIAGGGRVGGALAARLVSEQHTVTVIERDAAICARLFEEVGVVTVCGDATNPRVLEAAGISTADVAAAVLAHDPANLAFTMLVRAVSSARLMVRMLDTNYREAYRLAGVKELVAEADVVVAKMTTAIDFPQVSGSLPLTNSDALLFELTIPSRARVAGQTVAQVRSTEGFPRECIFIAMVDPQGHTALPEGNTQLRAGSTVIMVARRAHVATAVEFLTSEPPLGAGLASSLAQTLRKLDFLSPLSDDELENVARGAELLQKPAGTELFRQGDPGETFYVVISGEVAMKDGSRQTVATVKQGGFFGELALLTGEPRNATAVTTTPCELAAVGRDDFRGVMMANPAVALEMSRILGQRLSRLGGQALNKRRGFFGR</sequence>
<dbReference type="EMBL" id="RAVZ01000195">
    <property type="protein sequence ID" value="RKG82380.1"/>
    <property type="molecule type" value="Genomic_DNA"/>
</dbReference>
<feature type="domain" description="RCK N-terminal" evidence="8">
    <location>
        <begin position="1"/>
        <end position="123"/>
    </location>
</feature>
<protein>
    <recommendedName>
        <fullName evidence="1">Trk system potassium uptake protein TrkA</fullName>
    </recommendedName>
</protein>
<evidence type="ECO:0000259" key="7">
    <source>
        <dbReference type="PROSITE" id="PS50042"/>
    </source>
</evidence>
<evidence type="ECO:0000256" key="6">
    <source>
        <dbReference type="ARBA" id="ARBA00023065"/>
    </source>
</evidence>
<gene>
    <name evidence="10" type="ORF">D7V88_25305</name>
</gene>
<evidence type="ECO:0000259" key="9">
    <source>
        <dbReference type="PROSITE" id="PS51202"/>
    </source>
</evidence>
<reference evidence="11" key="1">
    <citation type="submission" date="2018-09" db="EMBL/GenBank/DDBJ databases">
        <authorList>
            <person name="Livingstone P.G."/>
            <person name="Whitworth D.E."/>
        </authorList>
    </citation>
    <scope>NUCLEOTIDE SEQUENCE [LARGE SCALE GENOMIC DNA]</scope>
    <source>
        <strain evidence="11">CA054A</strain>
    </source>
</reference>
<evidence type="ECO:0000313" key="10">
    <source>
        <dbReference type="EMBL" id="RKG82380.1"/>
    </source>
</evidence>
<dbReference type="Gene3D" id="2.60.120.10">
    <property type="entry name" value="Jelly Rolls"/>
    <property type="match status" value="1"/>
</dbReference>
<dbReference type="InterPro" id="IPR003148">
    <property type="entry name" value="RCK_N"/>
</dbReference>
<name>A0A3A8IRH7_9BACT</name>
<dbReference type="InterPro" id="IPR014710">
    <property type="entry name" value="RmlC-like_jellyroll"/>
</dbReference>
<evidence type="ECO:0000259" key="8">
    <source>
        <dbReference type="PROSITE" id="PS51201"/>
    </source>
</evidence>
<dbReference type="GO" id="GO:0015079">
    <property type="term" value="F:potassium ion transmembrane transporter activity"/>
    <property type="evidence" value="ECO:0007669"/>
    <property type="project" value="InterPro"/>
</dbReference>
<dbReference type="InterPro" id="IPR018490">
    <property type="entry name" value="cNMP-bd_dom_sf"/>
</dbReference>
<evidence type="ECO:0000256" key="3">
    <source>
        <dbReference type="ARBA" id="ARBA00022538"/>
    </source>
</evidence>
<comment type="caution">
    <text evidence="10">The sequence shown here is derived from an EMBL/GenBank/DDBJ whole genome shotgun (WGS) entry which is preliminary data.</text>
</comment>
<evidence type="ECO:0000256" key="1">
    <source>
        <dbReference type="ARBA" id="ARBA00017378"/>
    </source>
</evidence>
<accession>A0A3A8IRH7</accession>
<dbReference type="InterPro" id="IPR006036">
    <property type="entry name" value="K_uptake_TrkA"/>
</dbReference>
<dbReference type="PANTHER" id="PTHR43833:SF5">
    <property type="entry name" value="TRK SYSTEM POTASSIUM UPTAKE PROTEIN TRKA"/>
    <property type="match status" value="1"/>
</dbReference>
<evidence type="ECO:0000313" key="11">
    <source>
        <dbReference type="Proteomes" id="UP000268094"/>
    </source>
</evidence>
<feature type="domain" description="RCK C-terminal" evidence="9">
    <location>
        <begin position="136"/>
        <end position="222"/>
    </location>
</feature>
<keyword evidence="2" id="KW-0813">Transport</keyword>
<dbReference type="Pfam" id="PF02254">
    <property type="entry name" value="TrkA_N"/>
    <property type="match status" value="1"/>
</dbReference>
<organism evidence="10 11">
    <name type="scientific">Corallococcus terminator</name>
    <dbReference type="NCBI Taxonomy" id="2316733"/>
    <lineage>
        <taxon>Bacteria</taxon>
        <taxon>Pseudomonadati</taxon>
        <taxon>Myxococcota</taxon>
        <taxon>Myxococcia</taxon>
        <taxon>Myxococcales</taxon>
        <taxon>Cystobacterineae</taxon>
        <taxon>Myxococcaceae</taxon>
        <taxon>Corallococcus</taxon>
    </lineage>
</organism>
<keyword evidence="11" id="KW-1185">Reference proteome</keyword>
<dbReference type="Proteomes" id="UP000268094">
    <property type="component" value="Unassembled WGS sequence"/>
</dbReference>
<dbReference type="GO" id="GO:0005886">
    <property type="term" value="C:plasma membrane"/>
    <property type="evidence" value="ECO:0007669"/>
    <property type="project" value="InterPro"/>
</dbReference>
<dbReference type="PANTHER" id="PTHR43833">
    <property type="entry name" value="POTASSIUM CHANNEL PROTEIN 2-RELATED-RELATED"/>
    <property type="match status" value="1"/>
</dbReference>
<keyword evidence="3" id="KW-0633">Potassium transport</keyword>
<dbReference type="SUPFAM" id="SSF116726">
    <property type="entry name" value="TrkA C-terminal domain-like"/>
    <property type="match status" value="1"/>
</dbReference>
<dbReference type="PROSITE" id="PS51202">
    <property type="entry name" value="RCK_C"/>
    <property type="match status" value="1"/>
</dbReference>
<dbReference type="OrthoDB" id="9775180at2"/>
<dbReference type="Pfam" id="PF00027">
    <property type="entry name" value="cNMP_binding"/>
    <property type="match status" value="1"/>
</dbReference>
<dbReference type="PROSITE" id="PS50042">
    <property type="entry name" value="CNMP_BINDING_3"/>
    <property type="match status" value="1"/>
</dbReference>
<feature type="domain" description="Cyclic nucleotide-binding" evidence="7">
    <location>
        <begin position="243"/>
        <end position="359"/>
    </location>
</feature>